<name>A0A6C0EAK4_9ZZZZ</name>
<dbReference type="AlphaFoldDB" id="A0A6C0EAK4"/>
<dbReference type="InterPro" id="IPR036770">
    <property type="entry name" value="Ankyrin_rpt-contain_sf"/>
</dbReference>
<protein>
    <recommendedName>
        <fullName evidence="2">Ankyrin repeat protein</fullName>
    </recommendedName>
</protein>
<accession>A0A6C0EAK4</accession>
<evidence type="ECO:0008006" key="2">
    <source>
        <dbReference type="Google" id="ProtNLM"/>
    </source>
</evidence>
<dbReference type="InterPro" id="IPR052050">
    <property type="entry name" value="SecEffector_AnkRepeat"/>
</dbReference>
<organism evidence="1">
    <name type="scientific">viral metagenome</name>
    <dbReference type="NCBI Taxonomy" id="1070528"/>
    <lineage>
        <taxon>unclassified sequences</taxon>
        <taxon>metagenomes</taxon>
        <taxon>organismal metagenomes</taxon>
    </lineage>
</organism>
<dbReference type="EMBL" id="MN739763">
    <property type="protein sequence ID" value="QHT25289.1"/>
    <property type="molecule type" value="Genomic_DNA"/>
</dbReference>
<dbReference type="SUPFAM" id="SSF140860">
    <property type="entry name" value="Pseudo ankyrin repeat-like"/>
    <property type="match status" value="2"/>
</dbReference>
<dbReference type="Gene3D" id="1.25.40.20">
    <property type="entry name" value="Ankyrin repeat-containing domain"/>
    <property type="match status" value="1"/>
</dbReference>
<evidence type="ECO:0000313" key="1">
    <source>
        <dbReference type="EMBL" id="QHT25289.1"/>
    </source>
</evidence>
<proteinExistence type="predicted"/>
<dbReference type="PANTHER" id="PTHR46586">
    <property type="entry name" value="ANKYRIN REPEAT-CONTAINING PROTEIN"/>
    <property type="match status" value="1"/>
</dbReference>
<reference evidence="1" key="1">
    <citation type="journal article" date="2020" name="Nature">
        <title>Giant virus diversity and host interactions through global metagenomics.</title>
        <authorList>
            <person name="Schulz F."/>
            <person name="Roux S."/>
            <person name="Paez-Espino D."/>
            <person name="Jungbluth S."/>
            <person name="Walsh D.A."/>
            <person name="Denef V.J."/>
            <person name="McMahon K.D."/>
            <person name="Konstantinidis K.T."/>
            <person name="Eloe-Fadrosh E.A."/>
            <person name="Kyrpides N.C."/>
            <person name="Woyke T."/>
        </authorList>
    </citation>
    <scope>NUCLEOTIDE SEQUENCE</scope>
    <source>
        <strain evidence="1">GVMAG-M-3300023179-150</strain>
    </source>
</reference>
<dbReference type="PANTHER" id="PTHR46586:SF3">
    <property type="entry name" value="ANKYRIN REPEAT-CONTAINING PROTEIN"/>
    <property type="match status" value="1"/>
</dbReference>
<sequence length="382" mass="44745">MYCFIIDKSREPLFQPGKLITTLFYSNAEDYFLRFYTIDKLNSYRYSDDTSSIAIVTFLNDSDVFDFDKYMYNDSMLDHGQSCRMIISEKYSLFSVNTLKKFDIHISHKYIFEVCRQRNFPVLEYLFKNNKLGGYEKIVINVIRDVEVLTWFAQTGLKLECDTKTFDNICCHYNADVLEWVLIWLLSNNMPIKYSEKAIDNASECGNINTLKLLVKFNIPFKYSSCAIDGAVTNGYIDVLNWWINESGLPVKYDKSVIDIASENGDLDIIKLWLDSGLPRVYSERAIDAASENGNIHVLQWWIESGLELKYSSDALDNAFYNFNIDVLNWWLNSKLPLKYSDDVVSNEYFRSHLEFDWNNNIRKATEVLQWWRNSGLPFKDL</sequence>